<name>A0A7J7MIV9_9MAGN</name>
<proteinExistence type="predicted"/>
<organism evidence="1 2">
    <name type="scientific">Kingdonia uniflora</name>
    <dbReference type="NCBI Taxonomy" id="39325"/>
    <lineage>
        <taxon>Eukaryota</taxon>
        <taxon>Viridiplantae</taxon>
        <taxon>Streptophyta</taxon>
        <taxon>Embryophyta</taxon>
        <taxon>Tracheophyta</taxon>
        <taxon>Spermatophyta</taxon>
        <taxon>Magnoliopsida</taxon>
        <taxon>Ranunculales</taxon>
        <taxon>Circaeasteraceae</taxon>
        <taxon>Kingdonia</taxon>
    </lineage>
</organism>
<evidence type="ECO:0000313" key="2">
    <source>
        <dbReference type="Proteomes" id="UP000541444"/>
    </source>
</evidence>
<gene>
    <name evidence="1" type="ORF">GIB67_033855</name>
</gene>
<accession>A0A7J7MIV9</accession>
<dbReference type="Proteomes" id="UP000541444">
    <property type="component" value="Unassembled WGS sequence"/>
</dbReference>
<feature type="non-terminal residue" evidence="1">
    <location>
        <position position="1"/>
    </location>
</feature>
<sequence>FLKHLKLASFQKEEAENALKKIRLAYIPSVPIKVATKLSFKEPRANEDMLALENSSRTYVISNLSRVKSAVEVGLQRVLYVLKGLVLSIGDGKDLLAKREASLKKQVIKLEKGLDVE</sequence>
<evidence type="ECO:0000313" key="1">
    <source>
        <dbReference type="EMBL" id="KAF6154826.1"/>
    </source>
</evidence>
<dbReference type="AlphaFoldDB" id="A0A7J7MIV9"/>
<keyword evidence="2" id="KW-1185">Reference proteome</keyword>
<reference evidence="1 2" key="1">
    <citation type="journal article" date="2020" name="IScience">
        <title>Genome Sequencing of the Endangered Kingdonia uniflora (Circaeasteraceae, Ranunculales) Reveals Potential Mechanisms of Evolutionary Specialization.</title>
        <authorList>
            <person name="Sun Y."/>
            <person name="Deng T."/>
            <person name="Zhang A."/>
            <person name="Moore M.J."/>
            <person name="Landis J.B."/>
            <person name="Lin N."/>
            <person name="Zhang H."/>
            <person name="Zhang X."/>
            <person name="Huang J."/>
            <person name="Zhang X."/>
            <person name="Sun H."/>
            <person name="Wang H."/>
        </authorList>
    </citation>
    <scope>NUCLEOTIDE SEQUENCE [LARGE SCALE GENOMIC DNA]</scope>
    <source>
        <strain evidence="1">TB1705</strain>
        <tissue evidence="1">Leaf</tissue>
    </source>
</reference>
<dbReference type="EMBL" id="JACGCM010001453">
    <property type="protein sequence ID" value="KAF6154826.1"/>
    <property type="molecule type" value="Genomic_DNA"/>
</dbReference>
<protein>
    <submittedName>
        <fullName evidence="1">Uncharacterized protein</fullName>
    </submittedName>
</protein>
<comment type="caution">
    <text evidence="1">The sequence shown here is derived from an EMBL/GenBank/DDBJ whole genome shotgun (WGS) entry which is preliminary data.</text>
</comment>